<feature type="signal peptide" evidence="6">
    <location>
        <begin position="1"/>
        <end position="20"/>
    </location>
</feature>
<evidence type="ECO:0000313" key="9">
    <source>
        <dbReference type="Proteomes" id="UP001634394"/>
    </source>
</evidence>
<dbReference type="CDD" id="cd15039">
    <property type="entry name" value="7tmB3_Methuselah-like"/>
    <property type="match status" value="1"/>
</dbReference>
<comment type="caution">
    <text evidence="8">The sequence shown here is derived from an EMBL/GenBank/DDBJ whole genome shotgun (WGS) entry which is preliminary data.</text>
</comment>
<evidence type="ECO:0000256" key="1">
    <source>
        <dbReference type="ARBA" id="ARBA00004141"/>
    </source>
</evidence>
<evidence type="ECO:0000256" key="4">
    <source>
        <dbReference type="ARBA" id="ARBA00023136"/>
    </source>
</evidence>
<feature type="transmembrane region" description="Helical" evidence="5">
    <location>
        <begin position="1030"/>
        <end position="1053"/>
    </location>
</feature>
<gene>
    <name evidence="8" type="ORF">ACJMK2_024087</name>
</gene>
<dbReference type="Proteomes" id="UP001634394">
    <property type="component" value="Unassembled WGS sequence"/>
</dbReference>
<evidence type="ECO:0000256" key="6">
    <source>
        <dbReference type="SAM" id="SignalP"/>
    </source>
</evidence>
<evidence type="ECO:0000256" key="3">
    <source>
        <dbReference type="ARBA" id="ARBA00022989"/>
    </source>
</evidence>
<dbReference type="PANTHER" id="PTHR45902:SF1">
    <property type="entry name" value="LATROPHILIN RECEPTOR-LIKE PROTEIN A"/>
    <property type="match status" value="1"/>
</dbReference>
<dbReference type="Pfam" id="PF00002">
    <property type="entry name" value="7tm_2"/>
    <property type="match status" value="1"/>
</dbReference>
<comment type="subcellular location">
    <subcellularLocation>
        <location evidence="1">Membrane</location>
        <topology evidence="1">Multi-pass membrane protein</topology>
    </subcellularLocation>
</comment>
<dbReference type="InterPro" id="IPR053231">
    <property type="entry name" value="GPCR_LN-TM7"/>
</dbReference>
<evidence type="ECO:0000313" key="8">
    <source>
        <dbReference type="EMBL" id="KAL3832445.1"/>
    </source>
</evidence>
<dbReference type="EMBL" id="JBJQND010000019">
    <property type="protein sequence ID" value="KAL3832445.1"/>
    <property type="molecule type" value="Genomic_DNA"/>
</dbReference>
<name>A0ABD3T6B1_SINWO</name>
<feature type="transmembrane region" description="Helical" evidence="5">
    <location>
        <begin position="1182"/>
        <end position="1204"/>
    </location>
</feature>
<dbReference type="PROSITE" id="PS50261">
    <property type="entry name" value="G_PROTEIN_RECEP_F2_4"/>
    <property type="match status" value="1"/>
</dbReference>
<feature type="transmembrane region" description="Helical" evidence="5">
    <location>
        <begin position="1225"/>
        <end position="1244"/>
    </location>
</feature>
<dbReference type="GO" id="GO:0016020">
    <property type="term" value="C:membrane"/>
    <property type="evidence" value="ECO:0007669"/>
    <property type="project" value="UniProtKB-SubCell"/>
</dbReference>
<dbReference type="InterPro" id="IPR000832">
    <property type="entry name" value="GPCR_2_secretin-like"/>
</dbReference>
<dbReference type="PANTHER" id="PTHR45902">
    <property type="entry name" value="LATROPHILIN RECEPTOR-LIKE PROTEIN A"/>
    <property type="match status" value="1"/>
</dbReference>
<feature type="transmembrane region" description="Helical" evidence="5">
    <location>
        <begin position="1250"/>
        <end position="1273"/>
    </location>
</feature>
<dbReference type="InterPro" id="IPR017981">
    <property type="entry name" value="GPCR_2-like_7TM"/>
</dbReference>
<keyword evidence="9" id="KW-1185">Reference proteome</keyword>
<evidence type="ECO:0000256" key="5">
    <source>
        <dbReference type="SAM" id="Phobius"/>
    </source>
</evidence>
<feature type="domain" description="G-protein coupled receptors family 2 profile 2" evidence="7">
    <location>
        <begin position="1028"/>
        <end position="1276"/>
    </location>
</feature>
<evidence type="ECO:0000259" key="7">
    <source>
        <dbReference type="PROSITE" id="PS50261"/>
    </source>
</evidence>
<evidence type="ECO:0000256" key="2">
    <source>
        <dbReference type="ARBA" id="ARBA00022692"/>
    </source>
</evidence>
<feature type="transmembrane region" description="Helical" evidence="5">
    <location>
        <begin position="1094"/>
        <end position="1117"/>
    </location>
</feature>
<feature type="transmembrane region" description="Helical" evidence="5">
    <location>
        <begin position="1137"/>
        <end position="1162"/>
    </location>
</feature>
<reference evidence="8 9" key="1">
    <citation type="submission" date="2024-11" db="EMBL/GenBank/DDBJ databases">
        <title>Chromosome-level genome assembly of the freshwater bivalve Anodonta woodiana.</title>
        <authorList>
            <person name="Chen X."/>
        </authorList>
    </citation>
    <scope>NUCLEOTIDE SEQUENCE [LARGE SCALE GENOMIC DNA]</scope>
    <source>
        <strain evidence="8">MN2024</strain>
        <tissue evidence="8">Gills</tissue>
    </source>
</reference>
<sequence>MGSLAMIWVFIVQTLAAVWAHDTWDFYNDVRQQGVDRSKLIADTVLLCGIHSICNQSAIPFSVLPETEQQISSCAPCSCDVDCWSRGDCCVDLPYLYLTSSCQSTQLIFNGSNAQVNTNNKFEMIASCPETTLNLEIKEKCDDFRNEGSFLNNDIQAPVTSVITHVIYRNKYCASCHGDHDVIPWDRFAECETPFDINIISTMNEFKTAFSEYNCSLLYEFPSSVQAIKHKRCTNNHVGYTISTCNETGLWMDYDPSIEWACESFQPGVIFLEDFQNIFCYICNPSIATVHHDVIIDRCNVTGEWQLYDKGLEDGCLNLPSIRRLRPFKNVYCMLCNGRNTRNNTLQGHLGDLSLFISSSLYGMIAHVQFSETSLSNLLGNRVAYWERSMVKFDIGMEAAKSDFINGDRTKNILIRNSSFFVSYKVQRDIQRICAENSVCLHSNQDGYSSSINSSHSIFCNSSYGCCSCNNNCLYDTTCCVNLLLNENPYDCISNEIFPSARDHDASFESGLFAISKCKNNNQPEFVRDMCHQQLFSNLISFLPGRSNGSVIFKNIFCSYCHDFKDNFQPLDIQITCPNRLEPTMFLSFFSLLRTSLQRKCNVRLVDSGDDGYMNETLMVSVCNTTEKWHDYDESFQNMCELKKQFSICGLSSVTYQNQIFKNMFCFRCNPNISTQSVIRQCNVTGHWNVYYYALEQKCHDRPESIVWSPYKNWFCKRCNEKIRIVRIDPLYITIYSIRILFSFKLPSSVDLIKEEVACSNGMYDSYKMACTNLYCPLGRELNNESCMVLLEETNNLRYLITFQMVSHSNDSTYDGKLNPLLQNISRIIMDMMWRLEDNLDIEYKTWSYHPCEDSQMAENATMIPNIFFQAKLSIPFTRNRTALELALLNFRKSTFQLEYNGANYMFESLQSSMILPVDNDNSTLCTHNYTAFGDSKENEYAFEYMNVSDLLACVMVQVSKNHYIYNNETETIILINTSTTLQRQDFEFQTDGSIRVCRDHVNQETLIHLINTIPSLPYQASLMASIYNIFDYVCTVISIICLVITFVTYCLFKTLRSLPGKNNMCLVLCLLCAQILLQFGLWQSHHPIMCQVLAIGIHFFWMATFTSMNVCCFHMYRVFCSNAFAILTDGDSKRFLLWYIAYICAVPFSLILAVTAINYSLSDGENIGYGGERCFLNNQYLIIFAFIIPAVAIFISNAVFFAIAFQKICSSPIIESNSGHKRNFCIYVKLSTITGIVWPLQVIDAQMELSAFSFFVTFLNALQGMFIFASYICNRRVWKLYLECCCKRRKPK</sequence>
<keyword evidence="3 5" id="KW-1133">Transmembrane helix</keyword>
<protein>
    <recommendedName>
        <fullName evidence="7">G-protein coupled receptors family 2 profile 2 domain-containing protein</fullName>
    </recommendedName>
</protein>
<keyword evidence="6" id="KW-0732">Signal</keyword>
<keyword evidence="4 5" id="KW-0472">Membrane</keyword>
<proteinExistence type="predicted"/>
<keyword evidence="2 5" id="KW-0812">Transmembrane</keyword>
<accession>A0ABD3T6B1</accession>
<dbReference type="Gene3D" id="1.20.1070.10">
    <property type="entry name" value="Rhodopsin 7-helix transmembrane proteins"/>
    <property type="match status" value="1"/>
</dbReference>
<organism evidence="8 9">
    <name type="scientific">Sinanodonta woodiana</name>
    <name type="common">Chinese pond mussel</name>
    <name type="synonym">Anodonta woodiana</name>
    <dbReference type="NCBI Taxonomy" id="1069815"/>
    <lineage>
        <taxon>Eukaryota</taxon>
        <taxon>Metazoa</taxon>
        <taxon>Spiralia</taxon>
        <taxon>Lophotrochozoa</taxon>
        <taxon>Mollusca</taxon>
        <taxon>Bivalvia</taxon>
        <taxon>Autobranchia</taxon>
        <taxon>Heteroconchia</taxon>
        <taxon>Palaeoheterodonta</taxon>
        <taxon>Unionida</taxon>
        <taxon>Unionoidea</taxon>
        <taxon>Unionidae</taxon>
        <taxon>Unioninae</taxon>
        <taxon>Sinanodonta</taxon>
    </lineage>
</organism>
<feature type="chain" id="PRO_5044777454" description="G-protein coupled receptors family 2 profile 2 domain-containing protein" evidence="6">
    <location>
        <begin position="21"/>
        <end position="1293"/>
    </location>
</feature>
<feature type="transmembrane region" description="Helical" evidence="5">
    <location>
        <begin position="1065"/>
        <end position="1082"/>
    </location>
</feature>